<proteinExistence type="predicted"/>
<dbReference type="AlphaFoldDB" id="A0A6B2L4N3"/>
<name>A0A6B2L4N3_9EUKA</name>
<dbReference type="PANTHER" id="PTHR43358:SF4">
    <property type="entry name" value="ALPHA_BETA HYDROLASE FOLD-1 DOMAIN-CONTAINING PROTEIN"/>
    <property type="match status" value="1"/>
</dbReference>
<dbReference type="Gene3D" id="3.40.50.1820">
    <property type="entry name" value="alpha/beta hydrolase"/>
    <property type="match status" value="1"/>
</dbReference>
<accession>A0A6B2L4N3</accession>
<organism evidence="2">
    <name type="scientific">Arcella intermedia</name>
    <dbReference type="NCBI Taxonomy" id="1963864"/>
    <lineage>
        <taxon>Eukaryota</taxon>
        <taxon>Amoebozoa</taxon>
        <taxon>Tubulinea</taxon>
        <taxon>Elardia</taxon>
        <taxon>Arcellinida</taxon>
        <taxon>Sphaerothecina</taxon>
        <taxon>Arcellidae</taxon>
        <taxon>Arcella</taxon>
    </lineage>
</organism>
<sequence length="420" mass="48509">MYLHGNSGNRLDALSCFNMIALYKLSLCCFDFSGCGRSEGKYISLGWHEKEDIKVVIEYLRQWEGFSSFILWGRSMGAVAALLYVNYYYEEAKEVVNGIILDSPFCSLKRVAEEVFQQFHGSTILNPLFHVSFSSLNKIVKKKASFDIKDLEISNNLLELDIPCLFVHGSEDKFVVPQHSQILFDCYKGRKKYVLVKGDHNSSRGVDFWEDVSYFMYESLKDKSLRKPFSIFGPKEHAIGASKFYCQYRKMKRDLAKKQDEREPFDNGDLTKKPVHVVVVIDSKEVRSIEPFLGITNWVFPLESIKGVIVEDAFGIVFEEETYLLITPEPEKIRESILINKSIHKKEKFKHQDDILIIVDNLTRKMFSSSINNKTEINIPELTRSVISTLEPFIFGTELTNEQLEIEVKNLIYKLMEDSL</sequence>
<dbReference type="InterPro" id="IPR022742">
    <property type="entry name" value="Hydrolase_4"/>
</dbReference>
<evidence type="ECO:0000259" key="1">
    <source>
        <dbReference type="Pfam" id="PF12146"/>
    </source>
</evidence>
<dbReference type="SUPFAM" id="SSF53474">
    <property type="entry name" value="alpha/beta-Hydrolases"/>
    <property type="match status" value="1"/>
</dbReference>
<protein>
    <recommendedName>
        <fullName evidence="1">Serine aminopeptidase S33 domain-containing protein</fullName>
    </recommendedName>
</protein>
<dbReference type="InterPro" id="IPR029058">
    <property type="entry name" value="AB_hydrolase_fold"/>
</dbReference>
<dbReference type="InterPro" id="IPR052920">
    <property type="entry name" value="DNA-binding_regulatory"/>
</dbReference>
<dbReference type="Pfam" id="PF12146">
    <property type="entry name" value="Hydrolase_4"/>
    <property type="match status" value="1"/>
</dbReference>
<evidence type="ECO:0000313" key="2">
    <source>
        <dbReference type="EMBL" id="NDV31934.1"/>
    </source>
</evidence>
<feature type="domain" description="Serine aminopeptidase S33" evidence="1">
    <location>
        <begin position="25"/>
        <end position="115"/>
    </location>
</feature>
<reference evidence="2" key="1">
    <citation type="journal article" date="2020" name="J. Eukaryot. Microbiol.">
        <title>De novo Sequencing, Assembly and Annotation of the Transcriptome for the Free-Living Testate Amoeba Arcella intermedia.</title>
        <authorList>
            <person name="Ribeiro G.M."/>
            <person name="Porfirio-Sousa A.L."/>
            <person name="Maurer-Alcala X.X."/>
            <person name="Katz L.A."/>
            <person name="Lahr D.J.G."/>
        </authorList>
    </citation>
    <scope>NUCLEOTIDE SEQUENCE</scope>
</reference>
<dbReference type="EMBL" id="GIBP01002965">
    <property type="protein sequence ID" value="NDV31934.1"/>
    <property type="molecule type" value="Transcribed_RNA"/>
</dbReference>
<dbReference type="PANTHER" id="PTHR43358">
    <property type="entry name" value="ALPHA/BETA-HYDROLASE"/>
    <property type="match status" value="1"/>
</dbReference>